<dbReference type="SUPFAM" id="SSF56925">
    <property type="entry name" value="OMPA-like"/>
    <property type="match status" value="4"/>
</dbReference>
<keyword evidence="3" id="KW-1185">Reference proteome</keyword>
<reference evidence="3" key="1">
    <citation type="journal article" date="2019" name="Int. J. Syst. Evol. Microbiol.">
        <title>The Global Catalogue of Microorganisms (GCM) 10K type strain sequencing project: providing services to taxonomists for standard genome sequencing and annotation.</title>
        <authorList>
            <consortium name="The Broad Institute Genomics Platform"/>
            <consortium name="The Broad Institute Genome Sequencing Center for Infectious Disease"/>
            <person name="Wu L."/>
            <person name="Ma J."/>
        </authorList>
    </citation>
    <scope>NUCLEOTIDE SEQUENCE [LARGE SCALE GENOMIC DNA]</scope>
    <source>
        <strain evidence="3">JCM 18014</strain>
    </source>
</reference>
<dbReference type="Pfam" id="PF01298">
    <property type="entry name" value="TbpB_B_D"/>
    <property type="match status" value="2"/>
</dbReference>
<comment type="caution">
    <text evidence="2">The sequence shown here is derived from an EMBL/GenBank/DDBJ whole genome shotgun (WGS) entry which is preliminary data.</text>
</comment>
<dbReference type="RefSeq" id="WP_346032218.1">
    <property type="nucleotide sequence ID" value="NZ_BAABHV010000009.1"/>
</dbReference>
<evidence type="ECO:0000313" key="2">
    <source>
        <dbReference type="EMBL" id="GAA5051820.1"/>
    </source>
</evidence>
<sequence length="1116" mass="117243">MVFEYIASSNSYRVTSGSVSQTFPLSSRSSALSSAEANVYVVTSGTRTDSLLVTTNSEDLGTPDNPLFRYVGAAIWQRTDETATTISGQIEAIAYGIVTPIADIPTTGSADYEVRLYGTTAFEDTVLPSRGDGLLTVNFGGGSIVGTGELSTLSNGSVTQIDPWRVQGTIYGDTKTFGGIFSVTNYTGGTVSLEGQFYGPNADELGAVYSHNTGLGGPIFFGVMLGKDTSLFPTNDSLRAMVVNENLAEMGMEYRTQIDTDTGFNFNGGEPNPHTSDGSSVNFSEGAGTFVYTAGAGTVERALPATRNASLSNAAFDGYSFQTTREVNGEDVAEQHTAYVLRPADDNPELALTYSSLLAFEYRSLDRLTYFDVEQGYVAFGQLTPADAIPRTGQATYGALLYGQSDNTTMSNGRGGNYEVTGTGQFVVNFGAGTVGGSLSPWLYDPIAGTLTQLGDYTLETGQITYDNSEFFPDPAFFGGIAGPNTPSGSGGYYQGQFTGPNAEELIARWFAQTVDPVSGGQLDIFGAAVGKAGASVSLPDLLPGRADPTLVTLPSLPPGTTSLIDPDGRYGFATRASLLSLDTNSTGGVVTQPESGTSRLDIVYDSATGNYEVVVGADTVTFVPGSETGSFAAGNVNYSRFVNGTGNNQDVLVVADFPATPDKNLSYVTHGLFSSRNPAGAGSVFDAYGFYAGIPTAASEVPRTGSANYSVYLYAMAGQNGAPTELVRSLVPGTMDVYFQGDSIYLTGDAERYNLATGASLGTVNYNASADISGFENDFDGVFRLNGVEGSWEGLFFGPAALEVAATFQSLGGGYSYAGSLAGSRDPAFRGIATNFAELTEPTDFGAIQLRTQQSRYSFSTEVYQQFGQVGDFMEVTGVAPVSYDPATGEWTVVRGIEATFDETDINAAQSNDQFIAYGDTVLGETGVDPVNGMKLLNPAAGNSLVELTYTSFIDYQAGDGTVDRYLLVFGFETEDVDVPTTGSASYTTTVVGVGASTGFDGDEFYTVDGTNAITVNFGAGSWSAALDLNGTNENTGATRDLGTYTTDLGSITGNKLNQANLRDGADTDVGDMFAYFFGPQAAEIGGGFDIYTRDTIRGGDNQLDIDGVFFGKKD</sequence>
<dbReference type="InterPro" id="IPR001677">
    <property type="entry name" value="TbpB_B_D"/>
</dbReference>
<protein>
    <recommendedName>
        <fullName evidence="1">Transferrin-binding protein B C-lobe/N-lobe beta-barrel domain-containing protein</fullName>
    </recommendedName>
</protein>
<proteinExistence type="predicted"/>
<organism evidence="2 3">
    <name type="scientific">Erythrobacter westpacificensis</name>
    <dbReference type="NCBI Taxonomy" id="1055231"/>
    <lineage>
        <taxon>Bacteria</taxon>
        <taxon>Pseudomonadati</taxon>
        <taxon>Pseudomonadota</taxon>
        <taxon>Alphaproteobacteria</taxon>
        <taxon>Sphingomonadales</taxon>
        <taxon>Erythrobacteraceae</taxon>
        <taxon>Erythrobacter/Porphyrobacter group</taxon>
        <taxon>Erythrobacter</taxon>
    </lineage>
</organism>
<dbReference type="EMBL" id="BAABHV010000009">
    <property type="protein sequence ID" value="GAA5051820.1"/>
    <property type="molecule type" value="Genomic_DNA"/>
</dbReference>
<evidence type="ECO:0000313" key="3">
    <source>
        <dbReference type="Proteomes" id="UP001500518"/>
    </source>
</evidence>
<dbReference type="Proteomes" id="UP001500518">
    <property type="component" value="Unassembled WGS sequence"/>
</dbReference>
<feature type="domain" description="Transferrin-binding protein B C-lobe/N-lobe beta-barrel" evidence="1">
    <location>
        <begin position="105"/>
        <end position="212"/>
    </location>
</feature>
<accession>A0ABP9K7S9</accession>
<dbReference type="InterPro" id="IPR011250">
    <property type="entry name" value="OMP/PagP_B-barrel"/>
</dbReference>
<dbReference type="Gene3D" id="2.40.160.90">
    <property type="match status" value="4"/>
</dbReference>
<evidence type="ECO:0000259" key="1">
    <source>
        <dbReference type="Pfam" id="PF01298"/>
    </source>
</evidence>
<gene>
    <name evidence="2" type="ORF">GCM10023208_12070</name>
</gene>
<feature type="domain" description="Transferrin-binding protein B C-lobe/N-lobe beta-barrel" evidence="1">
    <location>
        <begin position="980"/>
        <end position="1115"/>
    </location>
</feature>
<name>A0ABP9K7S9_9SPHN</name>